<feature type="domain" description="Nuclear condensin complex subunit 3 C-terminal" evidence="9">
    <location>
        <begin position="656"/>
        <end position="961"/>
    </location>
</feature>
<evidence type="ECO:0000256" key="1">
    <source>
        <dbReference type="ARBA" id="ARBA00004286"/>
    </source>
</evidence>
<evidence type="ECO:0000313" key="11">
    <source>
        <dbReference type="Proteomes" id="UP000193144"/>
    </source>
</evidence>
<evidence type="ECO:0000256" key="3">
    <source>
        <dbReference type="ARBA" id="ARBA00022454"/>
    </source>
</evidence>
<dbReference type="EMBL" id="MCFA01000003">
    <property type="protein sequence ID" value="ORY19281.1"/>
    <property type="molecule type" value="Genomic_DNA"/>
</dbReference>
<dbReference type="OrthoDB" id="27187at2759"/>
<organism evidence="10 11">
    <name type="scientific">Clohesyomyces aquaticus</name>
    <dbReference type="NCBI Taxonomy" id="1231657"/>
    <lineage>
        <taxon>Eukaryota</taxon>
        <taxon>Fungi</taxon>
        <taxon>Dikarya</taxon>
        <taxon>Ascomycota</taxon>
        <taxon>Pezizomycotina</taxon>
        <taxon>Dothideomycetes</taxon>
        <taxon>Pleosporomycetidae</taxon>
        <taxon>Pleosporales</taxon>
        <taxon>Lindgomycetaceae</taxon>
        <taxon>Clohesyomyces</taxon>
    </lineage>
</organism>
<dbReference type="AlphaFoldDB" id="A0A1Y2A9T1"/>
<comment type="subcellular location">
    <subcellularLocation>
        <location evidence="1">Chromosome</location>
    </subcellularLocation>
</comment>
<dbReference type="InterPro" id="IPR016024">
    <property type="entry name" value="ARM-type_fold"/>
</dbReference>
<dbReference type="GO" id="GO:0007076">
    <property type="term" value="P:mitotic chromosome condensation"/>
    <property type="evidence" value="ECO:0007669"/>
    <property type="project" value="InterPro"/>
</dbReference>
<dbReference type="InterPro" id="IPR027165">
    <property type="entry name" value="CND3"/>
</dbReference>
<evidence type="ECO:0000256" key="2">
    <source>
        <dbReference type="ARBA" id="ARBA00006533"/>
    </source>
</evidence>
<feature type="region of interest" description="Disordered" evidence="8">
    <location>
        <begin position="597"/>
        <end position="641"/>
    </location>
</feature>
<keyword evidence="7" id="KW-0131">Cell cycle</keyword>
<dbReference type="Gene3D" id="1.25.10.10">
    <property type="entry name" value="Leucine-rich Repeat Variant"/>
    <property type="match status" value="1"/>
</dbReference>
<keyword evidence="6" id="KW-0226">DNA condensation</keyword>
<evidence type="ECO:0000313" key="10">
    <source>
        <dbReference type="EMBL" id="ORY19281.1"/>
    </source>
</evidence>
<protein>
    <submittedName>
        <fullName evidence="10">Nuclear condensing complex subunit</fullName>
    </submittedName>
</protein>
<dbReference type="PANTHER" id="PTHR14418:SF5">
    <property type="entry name" value="CONDENSIN COMPLEX SUBUNIT 3"/>
    <property type="match status" value="1"/>
</dbReference>
<dbReference type="Proteomes" id="UP000193144">
    <property type="component" value="Unassembled WGS sequence"/>
</dbReference>
<dbReference type="GO" id="GO:0000793">
    <property type="term" value="C:condensed chromosome"/>
    <property type="evidence" value="ECO:0007669"/>
    <property type="project" value="TreeGrafter"/>
</dbReference>
<dbReference type="Pfam" id="PF12719">
    <property type="entry name" value="Cnd3"/>
    <property type="match status" value="1"/>
</dbReference>
<feature type="compositionally biased region" description="Low complexity" evidence="8">
    <location>
        <begin position="1"/>
        <end position="39"/>
    </location>
</feature>
<feature type="region of interest" description="Disordered" evidence="8">
    <location>
        <begin position="1028"/>
        <end position="1094"/>
    </location>
</feature>
<comment type="caution">
    <text evidence="10">The sequence shown here is derived from an EMBL/GenBank/DDBJ whole genome shotgun (WGS) entry which is preliminary data.</text>
</comment>
<evidence type="ECO:0000259" key="9">
    <source>
        <dbReference type="Pfam" id="PF12719"/>
    </source>
</evidence>
<reference evidence="10 11" key="1">
    <citation type="submission" date="2016-07" db="EMBL/GenBank/DDBJ databases">
        <title>Pervasive Adenine N6-methylation of Active Genes in Fungi.</title>
        <authorList>
            <consortium name="DOE Joint Genome Institute"/>
            <person name="Mondo S.J."/>
            <person name="Dannebaum R.O."/>
            <person name="Kuo R.C."/>
            <person name="Labutti K."/>
            <person name="Haridas S."/>
            <person name="Kuo A."/>
            <person name="Salamov A."/>
            <person name="Ahrendt S.R."/>
            <person name="Lipzen A."/>
            <person name="Sullivan W."/>
            <person name="Andreopoulos W.B."/>
            <person name="Clum A."/>
            <person name="Lindquist E."/>
            <person name="Daum C."/>
            <person name="Ramamoorthy G.K."/>
            <person name="Gryganskyi A."/>
            <person name="Culley D."/>
            <person name="Magnuson J.K."/>
            <person name="James T.Y."/>
            <person name="O'Malley M.A."/>
            <person name="Stajich J.E."/>
            <person name="Spatafora J.W."/>
            <person name="Visel A."/>
            <person name="Grigoriev I.V."/>
        </authorList>
    </citation>
    <scope>NUCLEOTIDE SEQUENCE [LARGE SCALE GENOMIC DNA]</scope>
    <source>
        <strain evidence="10 11">CBS 115471</strain>
    </source>
</reference>
<dbReference type="STRING" id="1231657.A0A1Y2A9T1"/>
<keyword evidence="11" id="KW-1185">Reference proteome</keyword>
<keyword evidence="4" id="KW-0132">Cell division</keyword>
<evidence type="ECO:0000256" key="5">
    <source>
        <dbReference type="ARBA" id="ARBA00022776"/>
    </source>
</evidence>
<evidence type="ECO:0000256" key="4">
    <source>
        <dbReference type="ARBA" id="ARBA00022618"/>
    </source>
</evidence>
<dbReference type="PANTHER" id="PTHR14418">
    <property type="entry name" value="CONDENSIN COMPLEX SUBUNIT 3-RELATED"/>
    <property type="match status" value="1"/>
</dbReference>
<dbReference type="GO" id="GO:0051301">
    <property type="term" value="P:cell division"/>
    <property type="evidence" value="ECO:0007669"/>
    <property type="project" value="UniProtKB-KW"/>
</dbReference>
<accession>A0A1Y2A9T1</accession>
<dbReference type="GO" id="GO:0000796">
    <property type="term" value="C:condensin complex"/>
    <property type="evidence" value="ECO:0007669"/>
    <property type="project" value="InterPro"/>
</dbReference>
<name>A0A1Y2A9T1_9PLEO</name>
<feature type="compositionally biased region" description="Acidic residues" evidence="8">
    <location>
        <begin position="1037"/>
        <end position="1063"/>
    </location>
</feature>
<dbReference type="InterPro" id="IPR011989">
    <property type="entry name" value="ARM-like"/>
</dbReference>
<keyword evidence="3" id="KW-0158">Chromosome</keyword>
<feature type="region of interest" description="Disordered" evidence="8">
    <location>
        <begin position="1"/>
        <end position="43"/>
    </location>
</feature>
<evidence type="ECO:0000256" key="6">
    <source>
        <dbReference type="ARBA" id="ARBA00023067"/>
    </source>
</evidence>
<keyword evidence="5" id="KW-0498">Mitosis</keyword>
<gene>
    <name evidence="10" type="ORF">BCR34DRAFT_503689</name>
</gene>
<sequence>MPGRPSGRSARSSAATIRSKSSTATLKSTRGSASARTSAYTVEVPDEGETTSLRTRICHIFSEAQKDTSIQRKLIINLRKVQEACCYQMPTDPKHKARKGRQEEEEFEEDDFSQEFIRCMLRILFIKKSEPVGDRIVRFIALFLKQAVERDELILNPDGDSPIETPSTRLANQVATSALSHLTAKDKTVRYRAAQIIATTVNAVVTIDDDVYQLIRLAMMKRLHDKEVPVRVQAVLCLGRLGLNEEEQEDDDSDDDDEAAGILNRLMEVMKHDPSGEVRRAVLLNIPFLPSTLQWMLERARDSEAPTRRALYGNLLTKLGDFRHMSIGQREKLLRWGLRDRDEKVRKAAATLFHTHWLEDIALSRREAVAKAEGQEFDRQTEKDSGVVSEPDIEYILELLERISVSDAGVEGGMAHDAMREFWNGRIDYRELVTFDADYWNQLTAESAFLARSLNDYCRNSDDDMLLEFIEGKLPTIREFAFFVQTHINRLVNMIRAGGTEEEDTEAAQEAEEQEFVVQQLLYMALTLDYSDEMGRRNIHNIMRETLADTALSEECTRLVVEVLRTVCGKRESGEREFCSVVLEAIAEVRDAVATEDEADVNAEESFHSAQSELGDDGDTITVRQHAGKKRKNRDQEETEEEAAAKQYKQYLLYAKCLHIAQCMLENLEADLESNASLVTMLNTLIAPACRSHEAVIRERGLTCLGLCTLLSKDMAASNLELFITCFQQGHETLQIIAIQVLTDIVITHPFLLAPPALDPNTTETDAAPKPNKLLRPITKAYLKALSSGSKYLSLTACTAASKLLLMGVLPQTSATDLLKSFTIAYFNPDTASHPALRQALSYVLPVFCHSRFKNAHLMAQITVPVVAKLLVMREDMDDEDEAEMVSWTLIVGQLAEWTDGRKVVGATELSTDGSGRVDILPGAEDPHVALAIEILERALGNSCSKDERKPLLTLLAKLHIGAAAATKGGEQVDREMLRALHELVGEAVQVGLGLDAATRNALAKLEMAMTKRVGEVEHVTQVEEVELEDQERMEVEASEVAEGEGEGEGDETASPMEEDEDTMLANVQAEGTRLPLEEEDEGENTETETTVLAMRRKNVRETISESDIIDSLLESEI</sequence>
<dbReference type="InterPro" id="IPR025977">
    <property type="entry name" value="Cnd3_C"/>
</dbReference>
<evidence type="ECO:0000256" key="8">
    <source>
        <dbReference type="SAM" id="MobiDB-lite"/>
    </source>
</evidence>
<feature type="compositionally biased region" description="Acidic residues" evidence="8">
    <location>
        <begin position="1078"/>
        <end position="1087"/>
    </location>
</feature>
<evidence type="ECO:0000256" key="7">
    <source>
        <dbReference type="ARBA" id="ARBA00023306"/>
    </source>
</evidence>
<dbReference type="SUPFAM" id="SSF48371">
    <property type="entry name" value="ARM repeat"/>
    <property type="match status" value="2"/>
</dbReference>
<proteinExistence type="inferred from homology"/>
<comment type="similarity">
    <text evidence="2">Belongs to the CND3 (condensin subunit 3) family.</text>
</comment>